<dbReference type="RefSeq" id="XP_024085599.1">
    <property type="nucleotide sequence ID" value="XM_024229831.1"/>
</dbReference>
<sequence>MTESSGGKDPPDIPPDIFLNVNNENTMDFTESQKHSLKRAAEDGPLGYNKIFLASNENVSKNKKLDRNSLLSTLALNRYKLEDKGPYVVFIESSDAHVGKMHPMKLGKLIHNSSFEHREEISNMFSSGINRIKVEFKTQTAANAFVNSGIIKDKNLSAYIPSYFIFKMGVIRGVDPDMSEEEILKVIKSPVRVKSVRRIKKTITENNRTRIINLGTCILTFDSQQLPETVTIYGTRCRVDAYIPPLRQCRKCFRFNHFQDQCKGKQKCETCGLAHDDNTPCSNVARCVNCSGNHKASDRNCPEYNRIMEIKRKKVVSSTLYSTVTSNKYNLLANLSDFPNLDSPNVKDQSKKNKHTVKHFSSYRHSPYNIKQKGSGFNKNDSDSQIEPNTTTAFQEKVIDPTGRKFAGPKANPYSFDKDDASYYVQLLQQSLHAIETDSNIEKDDIFSKILLAYQQLIKNLRLSNSPALLENAELIPPNKI</sequence>
<evidence type="ECO:0000313" key="1">
    <source>
        <dbReference type="EnsemblMetazoa" id="XP_024085599.1"/>
    </source>
</evidence>
<proteinExistence type="predicted"/>
<protein>
    <recommendedName>
        <fullName evidence="3">Nucleic-acid-binding protein from transposon X-element</fullName>
    </recommendedName>
</protein>
<evidence type="ECO:0008006" key="3">
    <source>
        <dbReference type="Google" id="ProtNLM"/>
    </source>
</evidence>
<reference evidence="1" key="1">
    <citation type="submission" date="2022-01" db="UniProtKB">
        <authorList>
            <consortium name="EnsemblMetazoa"/>
        </authorList>
    </citation>
    <scope>IDENTIFICATION</scope>
</reference>
<dbReference type="AlphaFoldDB" id="A0A8I6TL49"/>
<dbReference type="OrthoDB" id="6621680at2759"/>
<keyword evidence="2" id="KW-1185">Reference proteome</keyword>
<dbReference type="GeneID" id="112128058"/>
<dbReference type="Proteomes" id="UP000494040">
    <property type="component" value="Unassembled WGS sequence"/>
</dbReference>
<organism evidence="1 2">
    <name type="scientific">Cimex lectularius</name>
    <name type="common">Bed bug</name>
    <name type="synonym">Acanthia lectularia</name>
    <dbReference type="NCBI Taxonomy" id="79782"/>
    <lineage>
        <taxon>Eukaryota</taxon>
        <taxon>Metazoa</taxon>
        <taxon>Ecdysozoa</taxon>
        <taxon>Arthropoda</taxon>
        <taxon>Hexapoda</taxon>
        <taxon>Insecta</taxon>
        <taxon>Pterygota</taxon>
        <taxon>Neoptera</taxon>
        <taxon>Paraneoptera</taxon>
        <taxon>Hemiptera</taxon>
        <taxon>Heteroptera</taxon>
        <taxon>Panheteroptera</taxon>
        <taxon>Cimicomorpha</taxon>
        <taxon>Cimicidae</taxon>
        <taxon>Cimex</taxon>
    </lineage>
</organism>
<evidence type="ECO:0000313" key="2">
    <source>
        <dbReference type="Proteomes" id="UP000494040"/>
    </source>
</evidence>
<dbReference type="KEGG" id="clec:112128058"/>
<accession>A0A8I6TL49</accession>
<name>A0A8I6TL49_CIMLE</name>
<dbReference type="OMA" id="NNCGESH"/>
<dbReference type="EnsemblMetazoa" id="XM_024229831.1">
    <property type="protein sequence ID" value="XP_024085599.1"/>
    <property type="gene ID" value="LOC112128058"/>
</dbReference>